<dbReference type="Gene3D" id="3.40.50.150">
    <property type="entry name" value="Vaccinia Virus protein VP39"/>
    <property type="match status" value="1"/>
</dbReference>
<dbReference type="InterPro" id="IPR029063">
    <property type="entry name" value="SAM-dependent_MTases_sf"/>
</dbReference>
<organism evidence="1">
    <name type="scientific">Candidatus Kentrum sp. FW</name>
    <dbReference type="NCBI Taxonomy" id="2126338"/>
    <lineage>
        <taxon>Bacteria</taxon>
        <taxon>Pseudomonadati</taxon>
        <taxon>Pseudomonadota</taxon>
        <taxon>Gammaproteobacteria</taxon>
        <taxon>Candidatus Kentrum</taxon>
    </lineage>
</organism>
<proteinExistence type="predicted"/>
<dbReference type="GO" id="GO:0005737">
    <property type="term" value="C:cytoplasm"/>
    <property type="evidence" value="ECO:0007669"/>
    <property type="project" value="TreeGrafter"/>
</dbReference>
<dbReference type="InterPro" id="IPR051038">
    <property type="entry name" value="RMT2/GAMT_Mtase"/>
</dbReference>
<dbReference type="SUPFAM" id="SSF53335">
    <property type="entry name" value="S-adenosyl-L-methionine-dependent methyltransferases"/>
    <property type="match status" value="1"/>
</dbReference>
<protein>
    <recommendedName>
        <fullName evidence="2">Guanidinoacetate N-methyltransferase</fullName>
    </recommendedName>
</protein>
<dbReference type="PANTHER" id="PTHR32379:SF1">
    <property type="entry name" value="GUANIDINOACETATE N-METHYLTRANSFERASE"/>
    <property type="match status" value="1"/>
</dbReference>
<evidence type="ECO:0000313" key="1">
    <source>
        <dbReference type="EMBL" id="VFJ56024.1"/>
    </source>
</evidence>
<dbReference type="GO" id="GO:0030731">
    <property type="term" value="F:guanidinoacetate N-methyltransferase activity"/>
    <property type="evidence" value="ECO:0007669"/>
    <property type="project" value="TreeGrafter"/>
</dbReference>
<dbReference type="AlphaFoldDB" id="A0A450SPX9"/>
<sequence length="277" mass="31622">MTEADDKRGLMSNARLDCLPALQDALGKTNCGESLLGLYLARFTREAMANVDWLRSACSGFKKPADWPRSERGIRDLPVIDDTECLLIGNHQVMHRWQTPLMQRLARSICKTGGDILEIGFGLGIAAEEIQRHSVRSHTIIEAHPEVFRKLTTWAEAQEDRDVRPLHGAWRESIAGLGPFDGILFDPYPLSEDEYRKYWLDDITFAAHFFPFASELLRPGGRFTYYSNEIDSLSREHQRQLLRYFRSLEISVVEGLEPPNGCQYWWASTMAVVTAMK</sequence>
<dbReference type="GO" id="GO:0006601">
    <property type="term" value="P:creatine biosynthetic process"/>
    <property type="evidence" value="ECO:0007669"/>
    <property type="project" value="TreeGrafter"/>
</dbReference>
<dbReference type="CDD" id="cd02440">
    <property type="entry name" value="AdoMet_MTases"/>
    <property type="match status" value="1"/>
</dbReference>
<reference evidence="1" key="1">
    <citation type="submission" date="2019-02" db="EMBL/GenBank/DDBJ databases">
        <authorList>
            <person name="Gruber-Vodicka R. H."/>
            <person name="Seah K. B. B."/>
        </authorList>
    </citation>
    <scope>NUCLEOTIDE SEQUENCE</scope>
    <source>
        <strain evidence="1">BECK_BZ106</strain>
    </source>
</reference>
<evidence type="ECO:0008006" key="2">
    <source>
        <dbReference type="Google" id="ProtNLM"/>
    </source>
</evidence>
<name>A0A450SPX9_9GAMM</name>
<accession>A0A450SPX9</accession>
<dbReference type="EMBL" id="CAADFD010000025">
    <property type="protein sequence ID" value="VFJ56024.1"/>
    <property type="molecule type" value="Genomic_DNA"/>
</dbReference>
<gene>
    <name evidence="1" type="ORF">BECKFW1821B_GA0114236_102524</name>
</gene>
<dbReference type="PANTHER" id="PTHR32379">
    <property type="entry name" value="GUANIDINOACETATE N-METHYLTRANSFERASE"/>
    <property type="match status" value="1"/>
</dbReference>